<proteinExistence type="predicted"/>
<protein>
    <recommendedName>
        <fullName evidence="3">Bacterial Ig-like domain-containing protein</fullName>
    </recommendedName>
</protein>
<evidence type="ECO:0000256" key="2">
    <source>
        <dbReference type="SAM" id="Phobius"/>
    </source>
</evidence>
<dbReference type="OrthoDB" id="9779098at2"/>
<evidence type="ECO:0000313" key="5">
    <source>
        <dbReference type="Proteomes" id="UP000184278"/>
    </source>
</evidence>
<sequence length="322" mass="34769">MKRDNKDLLRAMSDIDDKFIQEVLNEDLDDESIQKTLNENFDDKHIQDALDALTKEETGKVVDINASKRRRRKAIWSVVAVAAACFLGLTAINVLDIGVKTSHETASTDSAAPAGGDGAAVPQSVDSAPKSEESSESADDSVEMAPIHEGDAAVNSAQTGGAESAQESAEPAEDAASIDEQAQAGEEAESDNDIKDAESEIYEAKIPELGLTLKVNDPTATGATLVWKQKGGNATGSLEFSKAYRIERFDGTKWTLVDIDDDVAFEDIAMNIEEDGTTEYELDWSSVYGELPSGTYRIVMTVNDYRGAGDYDTYTITAEFDL</sequence>
<keyword evidence="2" id="KW-0472">Membrane</keyword>
<feature type="domain" description="Bacterial Ig-like" evidence="3">
    <location>
        <begin position="209"/>
        <end position="320"/>
    </location>
</feature>
<dbReference type="RefSeq" id="WP_073389285.1">
    <property type="nucleotide sequence ID" value="NZ_FQXK01000032.1"/>
</dbReference>
<dbReference type="STRING" id="1121131.SAMN02745229_03236"/>
<dbReference type="AlphaFoldDB" id="A0A1M6BWZ4"/>
<keyword evidence="5" id="KW-1185">Reference proteome</keyword>
<dbReference type="EMBL" id="FQXK01000032">
    <property type="protein sequence ID" value="SHI53044.1"/>
    <property type="molecule type" value="Genomic_DNA"/>
</dbReference>
<reference evidence="5" key="1">
    <citation type="submission" date="2016-11" db="EMBL/GenBank/DDBJ databases">
        <authorList>
            <person name="Varghese N."/>
            <person name="Submissions S."/>
        </authorList>
    </citation>
    <scope>NUCLEOTIDE SEQUENCE [LARGE SCALE GENOMIC DNA]</scope>
    <source>
        <strain evidence="5">DSM 3071</strain>
    </source>
</reference>
<keyword evidence="2" id="KW-0812">Transmembrane</keyword>
<dbReference type="InterPro" id="IPR046878">
    <property type="entry name" value="Big_14"/>
</dbReference>
<gene>
    <name evidence="4" type="ORF">SAMN02745229_03236</name>
</gene>
<dbReference type="GeneID" id="89511697"/>
<feature type="region of interest" description="Disordered" evidence="1">
    <location>
        <begin position="106"/>
        <end position="142"/>
    </location>
</feature>
<accession>A0A1M6BWZ4</accession>
<keyword evidence="2" id="KW-1133">Transmembrane helix</keyword>
<feature type="region of interest" description="Disordered" evidence="1">
    <location>
        <begin position="155"/>
        <end position="194"/>
    </location>
</feature>
<dbReference type="Proteomes" id="UP000184278">
    <property type="component" value="Unassembled WGS sequence"/>
</dbReference>
<feature type="transmembrane region" description="Helical" evidence="2">
    <location>
        <begin position="74"/>
        <end position="95"/>
    </location>
</feature>
<evidence type="ECO:0000259" key="3">
    <source>
        <dbReference type="Pfam" id="PF20251"/>
    </source>
</evidence>
<organism evidence="4 5">
    <name type="scientific">Butyrivibrio fibrisolvens DSM 3071</name>
    <dbReference type="NCBI Taxonomy" id="1121131"/>
    <lineage>
        <taxon>Bacteria</taxon>
        <taxon>Bacillati</taxon>
        <taxon>Bacillota</taxon>
        <taxon>Clostridia</taxon>
        <taxon>Lachnospirales</taxon>
        <taxon>Lachnospiraceae</taxon>
        <taxon>Butyrivibrio</taxon>
    </lineage>
</organism>
<evidence type="ECO:0000313" key="4">
    <source>
        <dbReference type="EMBL" id="SHI53044.1"/>
    </source>
</evidence>
<name>A0A1M6BWZ4_BUTFI</name>
<dbReference type="Pfam" id="PF20251">
    <property type="entry name" value="Big_14"/>
    <property type="match status" value="1"/>
</dbReference>
<evidence type="ECO:0000256" key="1">
    <source>
        <dbReference type="SAM" id="MobiDB-lite"/>
    </source>
</evidence>